<evidence type="ECO:0000259" key="7">
    <source>
        <dbReference type="PROSITE" id="PS51293"/>
    </source>
</evidence>
<dbReference type="PROSITE" id="PS51293">
    <property type="entry name" value="SANT"/>
    <property type="match status" value="1"/>
</dbReference>
<comment type="caution">
    <text evidence="8">The sequence shown here is derived from an EMBL/GenBank/DDBJ whole genome shotgun (WGS) entry which is preliminary data.</text>
</comment>
<feature type="region of interest" description="Disordered" evidence="5">
    <location>
        <begin position="185"/>
        <end position="215"/>
    </location>
</feature>
<dbReference type="SMART" id="SM01189">
    <property type="entry name" value="ELM2"/>
    <property type="match status" value="1"/>
</dbReference>
<feature type="compositionally biased region" description="Polar residues" evidence="5">
    <location>
        <begin position="192"/>
        <end position="206"/>
    </location>
</feature>
<dbReference type="GO" id="GO:0000118">
    <property type="term" value="C:histone deacetylase complex"/>
    <property type="evidence" value="ECO:0007669"/>
    <property type="project" value="TreeGrafter"/>
</dbReference>
<feature type="domain" description="SANT" evidence="7">
    <location>
        <begin position="111"/>
        <end position="162"/>
    </location>
</feature>
<dbReference type="InterPro" id="IPR051066">
    <property type="entry name" value="Trans_reg/Corepressor"/>
</dbReference>
<keyword evidence="4" id="KW-0539">Nucleus</keyword>
<dbReference type="Gene3D" id="1.10.10.60">
    <property type="entry name" value="Homeodomain-like"/>
    <property type="match status" value="1"/>
</dbReference>
<evidence type="ECO:0000256" key="4">
    <source>
        <dbReference type="ARBA" id="ARBA00023242"/>
    </source>
</evidence>
<organism evidence="8 9">
    <name type="scientific">Fasciola hepatica</name>
    <name type="common">Liver fluke</name>
    <dbReference type="NCBI Taxonomy" id="6192"/>
    <lineage>
        <taxon>Eukaryota</taxon>
        <taxon>Metazoa</taxon>
        <taxon>Spiralia</taxon>
        <taxon>Lophotrochozoa</taxon>
        <taxon>Platyhelminthes</taxon>
        <taxon>Trematoda</taxon>
        <taxon>Digenea</taxon>
        <taxon>Plagiorchiida</taxon>
        <taxon>Echinostomata</taxon>
        <taxon>Echinostomatoidea</taxon>
        <taxon>Fasciolidae</taxon>
        <taxon>Fasciola</taxon>
    </lineage>
</organism>
<evidence type="ECO:0000256" key="2">
    <source>
        <dbReference type="ARBA" id="ARBA00023015"/>
    </source>
</evidence>
<dbReference type="InterPro" id="IPR000949">
    <property type="entry name" value="ELM2_dom"/>
</dbReference>
<dbReference type="InterPro" id="IPR001005">
    <property type="entry name" value="SANT/Myb"/>
</dbReference>
<evidence type="ECO:0000256" key="5">
    <source>
        <dbReference type="SAM" id="MobiDB-lite"/>
    </source>
</evidence>
<dbReference type="EMBL" id="JXXN02001293">
    <property type="protein sequence ID" value="THD25092.1"/>
    <property type="molecule type" value="Genomic_DNA"/>
</dbReference>
<feature type="compositionally biased region" description="Low complexity" evidence="5">
    <location>
        <begin position="292"/>
        <end position="306"/>
    </location>
</feature>
<dbReference type="Proteomes" id="UP000230066">
    <property type="component" value="Unassembled WGS sequence"/>
</dbReference>
<dbReference type="PANTHER" id="PTHR16089:SF28">
    <property type="entry name" value="REST COREPRESSOR"/>
    <property type="match status" value="1"/>
</dbReference>
<evidence type="ECO:0000313" key="9">
    <source>
        <dbReference type="Proteomes" id="UP000230066"/>
    </source>
</evidence>
<evidence type="ECO:0000256" key="1">
    <source>
        <dbReference type="ARBA" id="ARBA00004123"/>
    </source>
</evidence>
<keyword evidence="9" id="KW-1185">Reference proteome</keyword>
<sequence length="510" mass="57205">MSEMLTRGRLSQSFSNSDQDAFENAVIRVGIDFQVDLPPFQGEPTLNIQNEPDRGVALWRPISEAFSNDLASFLTIAIERHGYSEEQALALLTWHKADFHRAKSDLPNFSPLKYEWTPSERRVFFVALDYYNKQFHKIKKLFPTRTVNELILFYYLNKRNQQTLYEMSLHGPRWTGLPRRGYMTPGIVIRNSDGNSTKTETQQKSSPDLDPKDPMDAEIRAYLDSLHGIVNESSGSTTSSLGPGGNFAVDSDDEADAESRNPEDEDEDEEVRSKGSKQGSGRKRRRPRGRPRNTTTHTNLSTSHAASLVGAEFGRVAIGRLSMRKHARFEEELAAVATTLIHNAREEAQNVPKDPVEGARRSRRGVVCLQTPATQSSTNLPAGTFYVHKQFQESCRLSLNQHKDEMSRLEEVASALSVRVDEHVRRVAKASTLLDGMQNLRPPPICMDPNWSVVDIQMAAHSIGHLGRNYKEIASRLVNKTPSMVATLFELYGQQLNLGELASVAPLSGR</sequence>
<dbReference type="Gene3D" id="1.20.58.1880">
    <property type="match status" value="1"/>
</dbReference>
<dbReference type="AlphaFoldDB" id="A0A4E0RZY1"/>
<dbReference type="GO" id="GO:0006357">
    <property type="term" value="P:regulation of transcription by RNA polymerase II"/>
    <property type="evidence" value="ECO:0007669"/>
    <property type="project" value="TreeGrafter"/>
</dbReference>
<dbReference type="PANTHER" id="PTHR16089">
    <property type="entry name" value="REST COREPRESSOR COREST PROTEIN-RELATED"/>
    <property type="match status" value="1"/>
</dbReference>
<dbReference type="PROSITE" id="PS51156">
    <property type="entry name" value="ELM2"/>
    <property type="match status" value="1"/>
</dbReference>
<feature type="compositionally biased region" description="Basic residues" evidence="5">
    <location>
        <begin position="280"/>
        <end position="291"/>
    </location>
</feature>
<dbReference type="SMART" id="SM00717">
    <property type="entry name" value="SANT"/>
    <property type="match status" value="2"/>
</dbReference>
<dbReference type="InterPro" id="IPR009057">
    <property type="entry name" value="Homeodomain-like_sf"/>
</dbReference>
<gene>
    <name evidence="8" type="ORF">D915_003948</name>
</gene>
<dbReference type="GO" id="GO:0005667">
    <property type="term" value="C:transcription regulator complex"/>
    <property type="evidence" value="ECO:0007669"/>
    <property type="project" value="TreeGrafter"/>
</dbReference>
<keyword evidence="3" id="KW-0804">Transcription</keyword>
<feature type="region of interest" description="Disordered" evidence="5">
    <location>
        <begin position="230"/>
        <end position="306"/>
    </location>
</feature>
<reference evidence="8" key="1">
    <citation type="submission" date="2019-03" db="EMBL/GenBank/DDBJ databases">
        <title>Improved annotation for the trematode Fasciola hepatica.</title>
        <authorList>
            <person name="Choi Y.-J."/>
            <person name="Martin J."/>
            <person name="Mitreva M."/>
        </authorList>
    </citation>
    <scope>NUCLEOTIDE SEQUENCE [LARGE SCALE GENOMIC DNA]</scope>
</reference>
<keyword evidence="2" id="KW-0805">Transcription regulation</keyword>
<protein>
    <submittedName>
        <fullName evidence="8">REST corepressor 3</fullName>
    </submittedName>
</protein>
<comment type="subcellular location">
    <subcellularLocation>
        <location evidence="1">Nucleus</location>
    </subcellularLocation>
</comment>
<dbReference type="GO" id="GO:0003714">
    <property type="term" value="F:transcription corepressor activity"/>
    <property type="evidence" value="ECO:0007669"/>
    <property type="project" value="TreeGrafter"/>
</dbReference>
<evidence type="ECO:0000259" key="6">
    <source>
        <dbReference type="PROSITE" id="PS51156"/>
    </source>
</evidence>
<dbReference type="SUPFAM" id="SSF46689">
    <property type="entry name" value="Homeodomain-like"/>
    <property type="match status" value="1"/>
</dbReference>
<dbReference type="InterPro" id="IPR017884">
    <property type="entry name" value="SANT_dom"/>
</dbReference>
<accession>A0A4E0RZY1</accession>
<proteinExistence type="predicted"/>
<evidence type="ECO:0000313" key="8">
    <source>
        <dbReference type="EMBL" id="THD25092.1"/>
    </source>
</evidence>
<evidence type="ECO:0000256" key="3">
    <source>
        <dbReference type="ARBA" id="ARBA00023163"/>
    </source>
</evidence>
<name>A0A4E0RZY1_FASHE</name>
<feature type="domain" description="ELM2" evidence="6">
    <location>
        <begin position="25"/>
        <end position="110"/>
    </location>
</feature>